<dbReference type="Proteomes" id="UP000789525">
    <property type="component" value="Unassembled WGS sequence"/>
</dbReference>
<gene>
    <name evidence="1" type="ORF">ACOLOM_LOCUS13201</name>
</gene>
<evidence type="ECO:0000313" key="1">
    <source>
        <dbReference type="EMBL" id="CAG8761136.1"/>
    </source>
</evidence>
<comment type="caution">
    <text evidence="1">The sequence shown here is derived from an EMBL/GenBank/DDBJ whole genome shotgun (WGS) entry which is preliminary data.</text>
</comment>
<evidence type="ECO:0000313" key="2">
    <source>
        <dbReference type="Proteomes" id="UP000789525"/>
    </source>
</evidence>
<name>A0ACA9QP75_9GLOM</name>
<feature type="non-terminal residue" evidence="1">
    <location>
        <position position="248"/>
    </location>
</feature>
<accession>A0ACA9QP75</accession>
<sequence length="248" mass="25538">NRKHGQKGFITVRMVFTPQIIAKSRKSTSTFSTAGRAVNQVGNAPIAVGKGVIGGVGTAGKGVAGGVGAVGKGVKGLFGGGRKGSDADATILPATGLNSAGIPVIQEPPSTQVTEQIPGAPAPAAGYTLGNDSQTFPKTPTSGNPMEGVLRVTVQNGKDLADSDGDQVRPYVVLSMGGKKQETKHVSKTNNADWEEAFTFQVGPETKTLHLEVMDNRTFGKDKSIGQTDIAIWDKLQPSGSNPVSSAI</sequence>
<keyword evidence="2" id="KW-1185">Reference proteome</keyword>
<dbReference type="EMBL" id="CAJVPT010058951">
    <property type="protein sequence ID" value="CAG8761136.1"/>
    <property type="molecule type" value="Genomic_DNA"/>
</dbReference>
<reference evidence="1" key="1">
    <citation type="submission" date="2021-06" db="EMBL/GenBank/DDBJ databases">
        <authorList>
            <person name="Kallberg Y."/>
            <person name="Tangrot J."/>
            <person name="Rosling A."/>
        </authorList>
    </citation>
    <scope>NUCLEOTIDE SEQUENCE</scope>
    <source>
        <strain evidence="1">CL356</strain>
    </source>
</reference>
<protein>
    <submittedName>
        <fullName evidence="1">7114_t:CDS:1</fullName>
    </submittedName>
</protein>
<feature type="non-terminal residue" evidence="1">
    <location>
        <position position="1"/>
    </location>
</feature>
<organism evidence="1 2">
    <name type="scientific">Acaulospora colombiana</name>
    <dbReference type="NCBI Taxonomy" id="27376"/>
    <lineage>
        <taxon>Eukaryota</taxon>
        <taxon>Fungi</taxon>
        <taxon>Fungi incertae sedis</taxon>
        <taxon>Mucoromycota</taxon>
        <taxon>Glomeromycotina</taxon>
        <taxon>Glomeromycetes</taxon>
        <taxon>Diversisporales</taxon>
        <taxon>Acaulosporaceae</taxon>
        <taxon>Acaulospora</taxon>
    </lineage>
</organism>
<proteinExistence type="predicted"/>